<evidence type="ECO:0000256" key="5">
    <source>
        <dbReference type="ARBA" id="ARBA00022989"/>
    </source>
</evidence>
<comment type="subcellular location">
    <subcellularLocation>
        <location evidence="1">Membrane</location>
        <topology evidence="1">Multi-pass membrane protein</topology>
    </subcellularLocation>
</comment>
<dbReference type="PANTHER" id="PTHR48020:SF25">
    <property type="entry name" value="SUGAR TRANSPORTER, PUTATIVE (AFU_ORTHOLOGUE AFUA_7G05830)-RELATED"/>
    <property type="match status" value="1"/>
</dbReference>
<dbReference type="PROSITE" id="PS50850">
    <property type="entry name" value="MFS"/>
    <property type="match status" value="1"/>
</dbReference>
<evidence type="ECO:0000256" key="2">
    <source>
        <dbReference type="ARBA" id="ARBA00010992"/>
    </source>
</evidence>
<organism evidence="9 10">
    <name type="scientific">Zalerion maritima</name>
    <dbReference type="NCBI Taxonomy" id="339359"/>
    <lineage>
        <taxon>Eukaryota</taxon>
        <taxon>Fungi</taxon>
        <taxon>Dikarya</taxon>
        <taxon>Ascomycota</taxon>
        <taxon>Pezizomycotina</taxon>
        <taxon>Sordariomycetes</taxon>
        <taxon>Lulworthiomycetidae</taxon>
        <taxon>Lulworthiales</taxon>
        <taxon>Lulworthiaceae</taxon>
        <taxon>Zalerion</taxon>
    </lineage>
</organism>
<dbReference type="InterPro" id="IPR020846">
    <property type="entry name" value="MFS_dom"/>
</dbReference>
<keyword evidence="4 7" id="KW-0812">Transmembrane</keyword>
<evidence type="ECO:0000256" key="3">
    <source>
        <dbReference type="ARBA" id="ARBA00022448"/>
    </source>
</evidence>
<feature type="transmembrane region" description="Helical" evidence="7">
    <location>
        <begin position="116"/>
        <end position="137"/>
    </location>
</feature>
<feature type="transmembrane region" description="Helical" evidence="7">
    <location>
        <begin position="143"/>
        <end position="166"/>
    </location>
</feature>
<accession>A0AAD5RWR7</accession>
<dbReference type="InterPro" id="IPR005828">
    <property type="entry name" value="MFS_sugar_transport-like"/>
</dbReference>
<protein>
    <submittedName>
        <fullName evidence="9">MFS sugar transporter</fullName>
    </submittedName>
</protein>
<keyword evidence="10" id="KW-1185">Reference proteome</keyword>
<feature type="transmembrane region" description="Helical" evidence="7">
    <location>
        <begin position="258"/>
        <end position="276"/>
    </location>
</feature>
<evidence type="ECO:0000256" key="7">
    <source>
        <dbReference type="SAM" id="Phobius"/>
    </source>
</evidence>
<name>A0AAD5RWR7_9PEZI</name>
<keyword evidence="3" id="KW-0813">Transport</keyword>
<evidence type="ECO:0000256" key="4">
    <source>
        <dbReference type="ARBA" id="ARBA00022692"/>
    </source>
</evidence>
<evidence type="ECO:0000259" key="8">
    <source>
        <dbReference type="PROSITE" id="PS50850"/>
    </source>
</evidence>
<dbReference type="InterPro" id="IPR036259">
    <property type="entry name" value="MFS_trans_sf"/>
</dbReference>
<feature type="transmembrane region" description="Helical" evidence="7">
    <location>
        <begin position="173"/>
        <end position="193"/>
    </location>
</feature>
<evidence type="ECO:0000256" key="6">
    <source>
        <dbReference type="ARBA" id="ARBA00023136"/>
    </source>
</evidence>
<reference evidence="9" key="1">
    <citation type="submission" date="2022-07" db="EMBL/GenBank/DDBJ databases">
        <title>Draft genome sequence of Zalerion maritima ATCC 34329, a (micro)plastics degrading marine fungus.</title>
        <authorList>
            <person name="Paco A."/>
            <person name="Goncalves M.F.M."/>
            <person name="Rocha-Santos T.A.P."/>
            <person name="Alves A."/>
        </authorList>
    </citation>
    <scope>NUCLEOTIDE SEQUENCE</scope>
    <source>
        <strain evidence="9">ATCC 34329</strain>
    </source>
</reference>
<evidence type="ECO:0000313" key="9">
    <source>
        <dbReference type="EMBL" id="KAJ2905264.1"/>
    </source>
</evidence>
<dbReference type="Pfam" id="PF00083">
    <property type="entry name" value="Sugar_tr"/>
    <property type="match status" value="1"/>
</dbReference>
<comment type="caution">
    <text evidence="9">The sequence shown here is derived from an EMBL/GenBank/DDBJ whole genome shotgun (WGS) entry which is preliminary data.</text>
</comment>
<dbReference type="EMBL" id="JAKWBI020000035">
    <property type="protein sequence ID" value="KAJ2905264.1"/>
    <property type="molecule type" value="Genomic_DNA"/>
</dbReference>
<dbReference type="Gene3D" id="1.20.1250.20">
    <property type="entry name" value="MFS general substrate transporter like domains"/>
    <property type="match status" value="1"/>
</dbReference>
<comment type="similarity">
    <text evidence="2">Belongs to the major facilitator superfamily. Sugar transporter (TC 2.A.1.1) family.</text>
</comment>
<sequence>MLGFVAGIAFYNVPDFLGGVVGLNWRLMMLSPAIPAVIVMALIFTCAESPRWLASKGRGAKAYRCLCRLRCSKIQAARDLFMINAVIEAERSKKRQRGGKENRIAELWAVRRNRNAMVATCGINVIAYYSSEIFLGAGFSDMAALGASLGFGTVNIIFGIPGILTIDKYGRRFLLLVSFPVMALFMFLTGMAFSIPPGISQIAAISTGIYLFGAAYSPGAGPVPFTYSAEAYPQDFFNAILALTFPRLLAGIGPQGAFTLYAALNILGWVAVLLFVPETKGRSLEELEVVFDVGLRDIARYNIIQAKNYVLRCRPRKHRKHITREEVA</sequence>
<dbReference type="InterPro" id="IPR050814">
    <property type="entry name" value="Myo-inositol_Transporter"/>
</dbReference>
<dbReference type="PANTHER" id="PTHR48020">
    <property type="entry name" value="PROTON MYO-INOSITOL COTRANSPORTER"/>
    <property type="match status" value="1"/>
</dbReference>
<feature type="domain" description="Major facilitator superfamily (MFS) profile" evidence="8">
    <location>
        <begin position="1"/>
        <end position="280"/>
    </location>
</feature>
<evidence type="ECO:0000256" key="1">
    <source>
        <dbReference type="ARBA" id="ARBA00004141"/>
    </source>
</evidence>
<dbReference type="SUPFAM" id="SSF103473">
    <property type="entry name" value="MFS general substrate transporter"/>
    <property type="match status" value="1"/>
</dbReference>
<evidence type="ECO:0000313" key="10">
    <source>
        <dbReference type="Proteomes" id="UP001201980"/>
    </source>
</evidence>
<dbReference type="PROSITE" id="PS00216">
    <property type="entry name" value="SUGAR_TRANSPORT_1"/>
    <property type="match status" value="1"/>
</dbReference>
<keyword evidence="5 7" id="KW-1133">Transmembrane helix</keyword>
<keyword evidence="6 7" id="KW-0472">Membrane</keyword>
<dbReference type="AlphaFoldDB" id="A0AAD5RWR7"/>
<proteinExistence type="inferred from homology"/>
<keyword evidence="9" id="KW-0762">Sugar transport</keyword>
<dbReference type="Proteomes" id="UP001201980">
    <property type="component" value="Unassembled WGS sequence"/>
</dbReference>
<dbReference type="GO" id="GO:0022857">
    <property type="term" value="F:transmembrane transporter activity"/>
    <property type="evidence" value="ECO:0007669"/>
    <property type="project" value="InterPro"/>
</dbReference>
<gene>
    <name evidence="9" type="ORF">MKZ38_005966</name>
</gene>
<dbReference type="GO" id="GO:0016020">
    <property type="term" value="C:membrane"/>
    <property type="evidence" value="ECO:0007669"/>
    <property type="project" value="UniProtKB-SubCell"/>
</dbReference>
<feature type="transmembrane region" description="Helical" evidence="7">
    <location>
        <begin position="27"/>
        <end position="47"/>
    </location>
</feature>
<dbReference type="InterPro" id="IPR005829">
    <property type="entry name" value="Sugar_transporter_CS"/>
</dbReference>